<evidence type="ECO:0000313" key="1">
    <source>
        <dbReference type="EMBL" id="CAD8183819.1"/>
    </source>
</evidence>
<sequence length="270" mass="32347">MEFICISPKFTIIFCEQNNNKLNQKNNYFNHFQGCIVHNDQCDHLYQNQFEICKKSKPLFYIKAKDTVIDFAVYKLKLEQQKFIITQGSFQGKEALVDTFCQVQDVNQQNFAVILEILRKEKVQDCIEYLSYNRNTKHYKQQIFKDDNIKPFDMWWKLDVVTTNIMKISNILKLIKVHDYNQLDYSTEENEELQQHLIKRFNENRNNLKIHELIKLNSHTRSVQSVLMEIHQHLVVVITLSVQGMSKQDKKFHPLIKTKKIFLLNQKYHL</sequence>
<protein>
    <submittedName>
        <fullName evidence="1">Uncharacterized protein</fullName>
    </submittedName>
</protein>
<keyword evidence="2" id="KW-1185">Reference proteome</keyword>
<dbReference type="OrthoDB" id="312284at2759"/>
<proteinExistence type="predicted"/>
<organism evidence="1 2">
    <name type="scientific">Paramecium pentaurelia</name>
    <dbReference type="NCBI Taxonomy" id="43138"/>
    <lineage>
        <taxon>Eukaryota</taxon>
        <taxon>Sar</taxon>
        <taxon>Alveolata</taxon>
        <taxon>Ciliophora</taxon>
        <taxon>Intramacronucleata</taxon>
        <taxon>Oligohymenophorea</taxon>
        <taxon>Peniculida</taxon>
        <taxon>Parameciidae</taxon>
        <taxon>Paramecium</taxon>
    </lineage>
</organism>
<dbReference type="EMBL" id="CAJJDO010000081">
    <property type="protein sequence ID" value="CAD8183819.1"/>
    <property type="molecule type" value="Genomic_DNA"/>
</dbReference>
<gene>
    <name evidence="1" type="ORF">PPENT_87.1.T0810197</name>
</gene>
<evidence type="ECO:0000313" key="2">
    <source>
        <dbReference type="Proteomes" id="UP000689195"/>
    </source>
</evidence>
<reference evidence="1" key="1">
    <citation type="submission" date="2021-01" db="EMBL/GenBank/DDBJ databases">
        <authorList>
            <consortium name="Genoscope - CEA"/>
            <person name="William W."/>
        </authorList>
    </citation>
    <scope>NUCLEOTIDE SEQUENCE</scope>
</reference>
<comment type="caution">
    <text evidence="1">The sequence shown here is derived from an EMBL/GenBank/DDBJ whole genome shotgun (WGS) entry which is preliminary data.</text>
</comment>
<dbReference type="Proteomes" id="UP000689195">
    <property type="component" value="Unassembled WGS sequence"/>
</dbReference>
<accession>A0A8S1W7J4</accession>
<name>A0A8S1W7J4_9CILI</name>
<dbReference type="AlphaFoldDB" id="A0A8S1W7J4"/>